<dbReference type="Proteomes" id="UP001562425">
    <property type="component" value="Unassembled WGS sequence"/>
</dbReference>
<evidence type="ECO:0000313" key="2">
    <source>
        <dbReference type="Proteomes" id="UP001562425"/>
    </source>
</evidence>
<accession>A0ABD1DNR9</accession>
<protein>
    <submittedName>
        <fullName evidence="1">Uncharacterized protein</fullName>
    </submittedName>
</protein>
<evidence type="ECO:0000313" key="1">
    <source>
        <dbReference type="EMBL" id="KAL1400850.1"/>
    </source>
</evidence>
<name>A0ABD1DNR9_CULPP</name>
<keyword evidence="2" id="KW-1185">Reference proteome</keyword>
<reference evidence="1 2" key="1">
    <citation type="submission" date="2024-05" db="EMBL/GenBank/DDBJ databases">
        <title>Culex pipiens pipiens assembly and annotation.</title>
        <authorList>
            <person name="Alout H."/>
            <person name="Durand T."/>
        </authorList>
    </citation>
    <scope>NUCLEOTIDE SEQUENCE [LARGE SCALE GENOMIC DNA]</scope>
    <source>
        <strain evidence="1">HA-2024</strain>
        <tissue evidence="1">Whole body</tissue>
    </source>
</reference>
<dbReference type="EMBL" id="JBEHCU010005112">
    <property type="protein sequence ID" value="KAL1400850.1"/>
    <property type="molecule type" value="Genomic_DNA"/>
</dbReference>
<gene>
    <name evidence="1" type="ORF">pipiens_007092</name>
</gene>
<proteinExistence type="predicted"/>
<dbReference type="AlphaFoldDB" id="A0ABD1DNR9"/>
<organism evidence="1 2">
    <name type="scientific">Culex pipiens pipiens</name>
    <name type="common">Northern house mosquito</name>
    <dbReference type="NCBI Taxonomy" id="38569"/>
    <lineage>
        <taxon>Eukaryota</taxon>
        <taxon>Metazoa</taxon>
        <taxon>Ecdysozoa</taxon>
        <taxon>Arthropoda</taxon>
        <taxon>Hexapoda</taxon>
        <taxon>Insecta</taxon>
        <taxon>Pterygota</taxon>
        <taxon>Neoptera</taxon>
        <taxon>Endopterygota</taxon>
        <taxon>Diptera</taxon>
        <taxon>Nematocera</taxon>
        <taxon>Culicoidea</taxon>
        <taxon>Culicidae</taxon>
        <taxon>Culicinae</taxon>
        <taxon>Culicini</taxon>
        <taxon>Culex</taxon>
        <taxon>Culex</taxon>
    </lineage>
</organism>
<sequence length="179" mass="20982">MMINTPRHPTVNNLQQLIDARINVKVDYRSVVIPYGDESPLAKLVTHDIEHLTEPLDGVSAYFLKTELAEALIHAPKNVDPATREPRYVALDERFIMSVGFYTIGIFTLYDRLKFTQRVLFETGIRQLWKRNFRDEQYTWLNEEVVALLNDPRNVKTFRPLDRKFYTSVGACWHWRVVG</sequence>
<comment type="caution">
    <text evidence="1">The sequence shown here is derived from an EMBL/GenBank/DDBJ whole genome shotgun (WGS) entry which is preliminary data.</text>
</comment>